<reference evidence="2" key="1">
    <citation type="journal article" date="2023" name="Mol. Phylogenet. Evol.">
        <title>Genome-scale phylogeny and comparative genomics of the fungal order Sordariales.</title>
        <authorList>
            <person name="Hensen N."/>
            <person name="Bonometti L."/>
            <person name="Westerberg I."/>
            <person name="Brannstrom I.O."/>
            <person name="Guillou S."/>
            <person name="Cros-Aarteil S."/>
            <person name="Calhoun S."/>
            <person name="Haridas S."/>
            <person name="Kuo A."/>
            <person name="Mondo S."/>
            <person name="Pangilinan J."/>
            <person name="Riley R."/>
            <person name="LaButti K."/>
            <person name="Andreopoulos B."/>
            <person name="Lipzen A."/>
            <person name="Chen C."/>
            <person name="Yan M."/>
            <person name="Daum C."/>
            <person name="Ng V."/>
            <person name="Clum A."/>
            <person name="Steindorff A."/>
            <person name="Ohm R.A."/>
            <person name="Martin F."/>
            <person name="Silar P."/>
            <person name="Natvig D.O."/>
            <person name="Lalanne C."/>
            <person name="Gautier V."/>
            <person name="Ament-Velasquez S.L."/>
            <person name="Kruys A."/>
            <person name="Hutchinson M.I."/>
            <person name="Powell A.J."/>
            <person name="Barry K."/>
            <person name="Miller A.N."/>
            <person name="Grigoriev I.V."/>
            <person name="Debuchy R."/>
            <person name="Gladieux P."/>
            <person name="Hiltunen Thoren M."/>
            <person name="Johannesson H."/>
        </authorList>
    </citation>
    <scope>NUCLEOTIDE SEQUENCE</scope>
    <source>
        <strain evidence="2">CBS 232.78</strain>
    </source>
</reference>
<evidence type="ECO:0000313" key="3">
    <source>
        <dbReference type="Proteomes" id="UP001285441"/>
    </source>
</evidence>
<feature type="transmembrane region" description="Helical" evidence="1">
    <location>
        <begin position="308"/>
        <end position="331"/>
    </location>
</feature>
<accession>A0AAE0N2H3</accession>
<dbReference type="AlphaFoldDB" id="A0AAE0N2H3"/>
<keyword evidence="1" id="KW-0472">Membrane</keyword>
<sequence>MPPTWATRHRQPLNSDDDIQLGRCLWPQLPETDFDPAQYRPLLDYLSSSILDLEMRSSLESTATKNAFAAVTKTKGLPKNEVEALVKTHYPVSPSDAATTQAMETIIRLWTMLHVQLNRPTHHSPANVVFWDGPQFLTEVIEQYFERKIQRKTPEVGVPTVDSTLTAARLVTSHRINIIWTSNLAEHLTLNGRTLKVFEHKIWAWNCLRYPKTSSLPPSVIEELINTWNLLFPALEDGTMSLLTQTKMVDSFYGLGYCGFDHTLEWDKYKYWRAEILELSKVLDEPQKGLQQFFRPDKKKRNALELALFWMAGVVVLFLTIVSSVCSVMSLKYSVEQTNLSRAQLDLALAATCADPEMATRLPNYCSK</sequence>
<dbReference type="EMBL" id="JAULSW010000011">
    <property type="protein sequence ID" value="KAK3367815.1"/>
    <property type="molecule type" value="Genomic_DNA"/>
</dbReference>
<gene>
    <name evidence="2" type="ORF">B0H63DRAFT_489815</name>
</gene>
<evidence type="ECO:0000256" key="1">
    <source>
        <dbReference type="SAM" id="Phobius"/>
    </source>
</evidence>
<organism evidence="2 3">
    <name type="scientific">Podospora didyma</name>
    <dbReference type="NCBI Taxonomy" id="330526"/>
    <lineage>
        <taxon>Eukaryota</taxon>
        <taxon>Fungi</taxon>
        <taxon>Dikarya</taxon>
        <taxon>Ascomycota</taxon>
        <taxon>Pezizomycotina</taxon>
        <taxon>Sordariomycetes</taxon>
        <taxon>Sordariomycetidae</taxon>
        <taxon>Sordariales</taxon>
        <taxon>Podosporaceae</taxon>
        <taxon>Podospora</taxon>
    </lineage>
</organism>
<keyword evidence="1" id="KW-1133">Transmembrane helix</keyword>
<keyword evidence="3" id="KW-1185">Reference proteome</keyword>
<keyword evidence="1" id="KW-0812">Transmembrane</keyword>
<name>A0AAE0N2H3_9PEZI</name>
<dbReference type="Proteomes" id="UP001285441">
    <property type="component" value="Unassembled WGS sequence"/>
</dbReference>
<proteinExistence type="predicted"/>
<comment type="caution">
    <text evidence="2">The sequence shown here is derived from an EMBL/GenBank/DDBJ whole genome shotgun (WGS) entry which is preliminary data.</text>
</comment>
<protein>
    <submittedName>
        <fullName evidence="2">Uncharacterized protein</fullName>
    </submittedName>
</protein>
<reference evidence="2" key="2">
    <citation type="submission" date="2023-06" db="EMBL/GenBank/DDBJ databases">
        <authorList>
            <consortium name="Lawrence Berkeley National Laboratory"/>
            <person name="Haridas S."/>
            <person name="Hensen N."/>
            <person name="Bonometti L."/>
            <person name="Westerberg I."/>
            <person name="Brannstrom I.O."/>
            <person name="Guillou S."/>
            <person name="Cros-Aarteil S."/>
            <person name="Calhoun S."/>
            <person name="Kuo A."/>
            <person name="Mondo S."/>
            <person name="Pangilinan J."/>
            <person name="Riley R."/>
            <person name="LaButti K."/>
            <person name="Andreopoulos B."/>
            <person name="Lipzen A."/>
            <person name="Chen C."/>
            <person name="Yanf M."/>
            <person name="Daum C."/>
            <person name="Ng V."/>
            <person name="Clum A."/>
            <person name="Steindorff A."/>
            <person name="Ohm R."/>
            <person name="Martin F."/>
            <person name="Silar P."/>
            <person name="Natvig D."/>
            <person name="Lalanne C."/>
            <person name="Gautier V."/>
            <person name="Ament-velasquez S.L."/>
            <person name="Kruys A."/>
            <person name="Hutchinson M.I."/>
            <person name="Powell A.J."/>
            <person name="Barry K."/>
            <person name="Miller A.N."/>
            <person name="Grigoriev I.V."/>
            <person name="Debuchy R."/>
            <person name="Gladieux P."/>
            <person name="Thoren M.H."/>
            <person name="Johannesson H."/>
        </authorList>
    </citation>
    <scope>NUCLEOTIDE SEQUENCE</scope>
    <source>
        <strain evidence="2">CBS 232.78</strain>
    </source>
</reference>
<evidence type="ECO:0000313" key="2">
    <source>
        <dbReference type="EMBL" id="KAK3367815.1"/>
    </source>
</evidence>